<evidence type="ECO:0000256" key="5">
    <source>
        <dbReference type="SAM" id="MobiDB-lite"/>
    </source>
</evidence>
<keyword evidence="1" id="KW-0805">Transcription regulation</keyword>
<dbReference type="SUPFAM" id="SSF57701">
    <property type="entry name" value="Zn2/Cys6 DNA-binding domain"/>
    <property type="match status" value="1"/>
</dbReference>
<feature type="compositionally biased region" description="Basic and acidic residues" evidence="5">
    <location>
        <begin position="8"/>
        <end position="20"/>
    </location>
</feature>
<evidence type="ECO:0000256" key="3">
    <source>
        <dbReference type="ARBA" id="ARBA00023163"/>
    </source>
</evidence>
<evidence type="ECO:0000256" key="2">
    <source>
        <dbReference type="ARBA" id="ARBA00023125"/>
    </source>
</evidence>
<dbReference type="InterPro" id="IPR001138">
    <property type="entry name" value="Zn2Cys6_DnaBD"/>
</dbReference>
<dbReference type="RefSeq" id="XP_007744166.1">
    <property type="nucleotide sequence ID" value="XM_007745976.1"/>
</dbReference>
<evidence type="ECO:0000256" key="4">
    <source>
        <dbReference type="ARBA" id="ARBA00023242"/>
    </source>
</evidence>
<organism evidence="7 8">
    <name type="scientific">Cladophialophora psammophila CBS 110553</name>
    <dbReference type="NCBI Taxonomy" id="1182543"/>
    <lineage>
        <taxon>Eukaryota</taxon>
        <taxon>Fungi</taxon>
        <taxon>Dikarya</taxon>
        <taxon>Ascomycota</taxon>
        <taxon>Pezizomycotina</taxon>
        <taxon>Eurotiomycetes</taxon>
        <taxon>Chaetothyriomycetidae</taxon>
        <taxon>Chaetothyriales</taxon>
        <taxon>Herpotrichiellaceae</taxon>
        <taxon>Cladophialophora</taxon>
    </lineage>
</organism>
<evidence type="ECO:0000313" key="7">
    <source>
        <dbReference type="EMBL" id="EXJ71567.1"/>
    </source>
</evidence>
<proteinExistence type="predicted"/>
<evidence type="ECO:0000313" key="8">
    <source>
        <dbReference type="Proteomes" id="UP000019471"/>
    </source>
</evidence>
<dbReference type="GeneID" id="19190093"/>
<keyword evidence="4" id="KW-0539">Nucleus</keyword>
<reference evidence="7 8" key="1">
    <citation type="submission" date="2013-03" db="EMBL/GenBank/DDBJ databases">
        <title>The Genome Sequence of Cladophialophora psammophila CBS 110553.</title>
        <authorList>
            <consortium name="The Broad Institute Genomics Platform"/>
            <person name="Cuomo C."/>
            <person name="de Hoog S."/>
            <person name="Gorbushina A."/>
            <person name="Walker B."/>
            <person name="Young S.K."/>
            <person name="Zeng Q."/>
            <person name="Gargeya S."/>
            <person name="Fitzgerald M."/>
            <person name="Haas B."/>
            <person name="Abouelleil A."/>
            <person name="Allen A.W."/>
            <person name="Alvarado L."/>
            <person name="Arachchi H.M."/>
            <person name="Berlin A.M."/>
            <person name="Chapman S.B."/>
            <person name="Gainer-Dewar J."/>
            <person name="Goldberg J."/>
            <person name="Griggs A."/>
            <person name="Gujja S."/>
            <person name="Hansen M."/>
            <person name="Howarth C."/>
            <person name="Imamovic A."/>
            <person name="Ireland A."/>
            <person name="Larimer J."/>
            <person name="McCowan C."/>
            <person name="Murphy C."/>
            <person name="Pearson M."/>
            <person name="Poon T.W."/>
            <person name="Priest M."/>
            <person name="Roberts A."/>
            <person name="Saif S."/>
            <person name="Shea T."/>
            <person name="Sisk P."/>
            <person name="Sykes S."/>
            <person name="Wortman J."/>
            <person name="Nusbaum C."/>
            <person name="Birren B."/>
        </authorList>
    </citation>
    <scope>NUCLEOTIDE SEQUENCE [LARGE SCALE GENOMIC DNA]</scope>
    <source>
        <strain evidence="7 8">CBS 110553</strain>
    </source>
</reference>
<dbReference type="EMBL" id="AMGX01000007">
    <property type="protein sequence ID" value="EXJ71567.1"/>
    <property type="molecule type" value="Genomic_DNA"/>
</dbReference>
<dbReference type="Gene3D" id="4.10.240.10">
    <property type="entry name" value="Zn(2)-C6 fungal-type DNA-binding domain"/>
    <property type="match status" value="1"/>
</dbReference>
<evidence type="ECO:0000259" key="6">
    <source>
        <dbReference type="PROSITE" id="PS50048"/>
    </source>
</evidence>
<dbReference type="OrthoDB" id="2593732at2759"/>
<dbReference type="SMART" id="SM00066">
    <property type="entry name" value="GAL4"/>
    <property type="match status" value="1"/>
</dbReference>
<keyword evidence="2" id="KW-0238">DNA-binding</keyword>
<feature type="region of interest" description="Disordered" evidence="5">
    <location>
        <begin position="1"/>
        <end position="24"/>
    </location>
</feature>
<dbReference type="GO" id="GO:0008270">
    <property type="term" value="F:zinc ion binding"/>
    <property type="evidence" value="ECO:0007669"/>
    <property type="project" value="InterPro"/>
</dbReference>
<dbReference type="Proteomes" id="UP000019471">
    <property type="component" value="Unassembled WGS sequence"/>
</dbReference>
<dbReference type="GO" id="GO:0000981">
    <property type="term" value="F:DNA-binding transcription factor activity, RNA polymerase II-specific"/>
    <property type="evidence" value="ECO:0007669"/>
    <property type="project" value="InterPro"/>
</dbReference>
<comment type="caution">
    <text evidence="7">The sequence shown here is derived from an EMBL/GenBank/DDBJ whole genome shotgun (WGS) entry which is preliminary data.</text>
</comment>
<name>W9WTN2_9EURO</name>
<feature type="domain" description="Zn(2)-C6 fungal-type" evidence="6">
    <location>
        <begin position="33"/>
        <end position="62"/>
    </location>
</feature>
<dbReference type="HOGENOM" id="CLU_007003_8_2_1"/>
<keyword evidence="8" id="KW-1185">Reference proteome</keyword>
<dbReference type="PANTHER" id="PTHR47256:SF1">
    <property type="entry name" value="ZN(II)2CYS6 TRANSCRIPTION FACTOR (EUROFUNG)"/>
    <property type="match status" value="1"/>
</dbReference>
<accession>W9WTN2</accession>
<evidence type="ECO:0000256" key="1">
    <source>
        <dbReference type="ARBA" id="ARBA00023015"/>
    </source>
</evidence>
<gene>
    <name evidence="7" type="ORF">A1O5_05375</name>
</gene>
<dbReference type="GO" id="GO:0003677">
    <property type="term" value="F:DNA binding"/>
    <property type="evidence" value="ECO:0007669"/>
    <property type="project" value="UniProtKB-KW"/>
</dbReference>
<dbReference type="CDD" id="cd00067">
    <property type="entry name" value="GAL4"/>
    <property type="match status" value="1"/>
</dbReference>
<dbReference type="InterPro" id="IPR053187">
    <property type="entry name" value="Notoamide_regulator"/>
</dbReference>
<dbReference type="InterPro" id="IPR036864">
    <property type="entry name" value="Zn2-C6_fun-type_DNA-bd_sf"/>
</dbReference>
<dbReference type="CDD" id="cd12148">
    <property type="entry name" value="fungal_TF_MHR"/>
    <property type="match status" value="1"/>
</dbReference>
<dbReference type="PANTHER" id="PTHR47256">
    <property type="entry name" value="ZN(II)2CYS6 TRANSCRIPTION FACTOR (EUROFUNG)-RELATED"/>
    <property type="match status" value="1"/>
</dbReference>
<protein>
    <recommendedName>
        <fullName evidence="6">Zn(2)-C6 fungal-type domain-containing protein</fullName>
    </recommendedName>
</protein>
<keyword evidence="3" id="KW-0804">Transcription</keyword>
<sequence>MAAIMPREVARLPETNHEDTLQQSSSRKKVSLACLSCRRRRTKCDGGVPCASCLSRNTECVKDEFDDGRRKLAVKRRMEALEKDRHLLNALLNAIRTGEPNQLHALIGLIRNNAARQDLTDFLENGFSGIGGVVVVVDAPNRRIDSSAVHRRSRIRHGRIQDIVNPPILVPARPWTTVTNDDDFVSHLMSLWFTWAHPWWHWVDETLFLEAMRSRDISSLICTPYLVNMILADACLLDTLAEDGSDPNQEIREQFYSEARNGLDTQEGEVSLAMVATLGVQWTYLNINGQDKLGNGILYQQIFLSKRLGKWRQRIGRSPSMTQEYLAKIDFCLNRLEWTLYALNPLIGLALKQVRVFDRPTSLPKPVSDCRNCTEGQKTIGYWTPYPIPYASIEWHPTCHYLAFISLAEKATLDEDLFEQKRKNDSDETMDKFVSVYHEVEDWPEHLPECMKLHDKATPHVIVLHALHSWVNVTISKQTAALDAGKSSRPSLAKTPQSSEQSHWVEVCISASKQISSLLEQIRLNWGADHFPVIIMQPATIAAFALLEELTDRSESQEAFFKLCIILRAASRRFRVSRGVLRLLHHTVEENGIVLSDECHQLLADFNTRMDVDQNVAVSIDNIGLDYLLEKWDDLDLDGV</sequence>
<dbReference type="PROSITE" id="PS00463">
    <property type="entry name" value="ZN2_CY6_FUNGAL_1"/>
    <property type="match status" value="1"/>
</dbReference>
<dbReference type="PROSITE" id="PS50048">
    <property type="entry name" value="ZN2_CY6_FUNGAL_2"/>
    <property type="match status" value="1"/>
</dbReference>
<dbReference type="Pfam" id="PF00172">
    <property type="entry name" value="Zn_clus"/>
    <property type="match status" value="1"/>
</dbReference>
<dbReference type="eggNOG" id="ENOG502SP7J">
    <property type="taxonomic scope" value="Eukaryota"/>
</dbReference>
<dbReference type="AlphaFoldDB" id="W9WTN2"/>